<feature type="domain" description="Response regulatory" evidence="4">
    <location>
        <begin position="3"/>
        <end position="116"/>
    </location>
</feature>
<dbReference type="Gene3D" id="3.40.50.2300">
    <property type="match status" value="1"/>
</dbReference>
<evidence type="ECO:0000259" key="4">
    <source>
        <dbReference type="PROSITE" id="PS50110"/>
    </source>
</evidence>
<evidence type="ECO:0000256" key="1">
    <source>
        <dbReference type="ARBA" id="ARBA00022553"/>
    </source>
</evidence>
<evidence type="ECO:0000256" key="2">
    <source>
        <dbReference type="ARBA" id="ARBA00023012"/>
    </source>
</evidence>
<keyword evidence="1 3" id="KW-0597">Phosphoprotein</keyword>
<dbReference type="EMBL" id="QGGB01000005">
    <property type="protein sequence ID" value="PWN06930.1"/>
    <property type="molecule type" value="Genomic_DNA"/>
</dbReference>
<dbReference type="InterPro" id="IPR011006">
    <property type="entry name" value="CheY-like_superfamily"/>
</dbReference>
<evidence type="ECO:0000313" key="5">
    <source>
        <dbReference type="EMBL" id="PWN06930.1"/>
    </source>
</evidence>
<gene>
    <name evidence="5" type="ORF">DDZ15_06560</name>
</gene>
<organism evidence="5 6">
    <name type="scientific">Rhodohalobacter mucosus</name>
    <dbReference type="NCBI Taxonomy" id="2079485"/>
    <lineage>
        <taxon>Bacteria</taxon>
        <taxon>Pseudomonadati</taxon>
        <taxon>Balneolota</taxon>
        <taxon>Balneolia</taxon>
        <taxon>Balneolales</taxon>
        <taxon>Balneolaceae</taxon>
        <taxon>Rhodohalobacter</taxon>
    </lineage>
</organism>
<feature type="modified residue" description="4-aspartylphosphate" evidence="3">
    <location>
        <position position="53"/>
    </location>
</feature>
<dbReference type="PANTHER" id="PTHR45339:SF1">
    <property type="entry name" value="HYBRID SIGNAL TRANSDUCTION HISTIDINE KINASE J"/>
    <property type="match status" value="1"/>
</dbReference>
<dbReference type="AlphaFoldDB" id="A0A316TR87"/>
<comment type="caution">
    <text evidence="5">The sequence shown here is derived from an EMBL/GenBank/DDBJ whole genome shotgun (WGS) entry which is preliminary data.</text>
</comment>
<dbReference type="CDD" id="cd17534">
    <property type="entry name" value="REC_DC-like"/>
    <property type="match status" value="1"/>
</dbReference>
<dbReference type="GO" id="GO:0000160">
    <property type="term" value="P:phosphorelay signal transduction system"/>
    <property type="evidence" value="ECO:0007669"/>
    <property type="project" value="UniProtKB-KW"/>
</dbReference>
<evidence type="ECO:0000256" key="3">
    <source>
        <dbReference type="PROSITE-ProRule" id="PRU00169"/>
    </source>
</evidence>
<dbReference type="PROSITE" id="PS50110">
    <property type="entry name" value="RESPONSE_REGULATORY"/>
    <property type="match status" value="1"/>
</dbReference>
<dbReference type="InterPro" id="IPR001789">
    <property type="entry name" value="Sig_transdc_resp-reg_receiver"/>
</dbReference>
<dbReference type="PANTHER" id="PTHR45339">
    <property type="entry name" value="HYBRID SIGNAL TRANSDUCTION HISTIDINE KINASE J"/>
    <property type="match status" value="1"/>
</dbReference>
<keyword evidence="2" id="KW-0902">Two-component regulatory system</keyword>
<keyword evidence="6" id="KW-1185">Reference proteome</keyword>
<dbReference type="SMART" id="SM00448">
    <property type="entry name" value="REC"/>
    <property type="match status" value="1"/>
</dbReference>
<dbReference type="OrthoDB" id="9796457at2"/>
<name>A0A316TR87_9BACT</name>
<dbReference type="RefSeq" id="WP_109646279.1">
    <property type="nucleotide sequence ID" value="NZ_QGGB01000005.1"/>
</dbReference>
<accession>A0A316TR87</accession>
<sequence length="116" mass="12925">MKKVLIVEDDLIIALSAEKMIQRLGLEVLKVVDTGEKAVETALNNKPDIILMDIRLAGEMDGVEAAFRIREELSKPRIIFVTGNADPGYRTKAEGTGYEAYLVKPIRLEDLRKIIG</sequence>
<dbReference type="Proteomes" id="UP000245533">
    <property type="component" value="Unassembled WGS sequence"/>
</dbReference>
<protein>
    <submittedName>
        <fullName evidence="5">Response regulator</fullName>
    </submittedName>
</protein>
<proteinExistence type="predicted"/>
<reference evidence="5 6" key="1">
    <citation type="submission" date="2018-05" db="EMBL/GenBank/DDBJ databases">
        <title>Rhodohalobacter halophilus gen. nov., sp. nov., a moderately halophilic member of the family Balneolaceae.</title>
        <authorList>
            <person name="Liu Z.-W."/>
        </authorList>
    </citation>
    <scope>NUCLEOTIDE SEQUENCE [LARGE SCALE GENOMIC DNA]</scope>
    <source>
        <strain evidence="5 6">8A47</strain>
    </source>
</reference>
<dbReference type="SUPFAM" id="SSF52172">
    <property type="entry name" value="CheY-like"/>
    <property type="match status" value="1"/>
</dbReference>
<evidence type="ECO:0000313" key="6">
    <source>
        <dbReference type="Proteomes" id="UP000245533"/>
    </source>
</evidence>
<dbReference type="Pfam" id="PF00072">
    <property type="entry name" value="Response_reg"/>
    <property type="match status" value="1"/>
</dbReference>